<evidence type="ECO:0008006" key="4">
    <source>
        <dbReference type="Google" id="ProtNLM"/>
    </source>
</evidence>
<protein>
    <recommendedName>
        <fullName evidence="4">Permease</fullName>
    </recommendedName>
</protein>
<proteinExistence type="predicted"/>
<sequence length="391" mass="44021">MGIGLICWWLYHPNKVDILTHFGSLLNILSLFIVLTFIHAVIRVGKFDLDLRQFVSSKTKNAGTLYVKTSLMTYIFTFFLNVASVSIVVQSTKSLLQSFSEKWRRKYYSKVVLRPYTMVLFWSPLEVTVAVVIDYTSQSYLLLLPVLLGVSFIFLIGDMWIQRTRYKGSELGEEPSKLSSRKKSYFGFLSAIALLVVSIVTVSTVLDVGLLLAITLVLFPFSLVWAWSLKRVKRFLKLSWSMNVKNLPNLRGLFSLFLSAGFFIEMLGFTELFDRISALLESVYIGYPLFLFYLLLALLIAVLAIFGLHSLVSISVLLPFLGTFMTSFPPGLALAVLSAAIGMILVSPFNVTPSVLAFQIQASPLYFLKYNLIYVLCFIVVNVLIGAYLLS</sequence>
<dbReference type="EMBL" id="JAUSTY010000012">
    <property type="protein sequence ID" value="MDQ0166992.1"/>
    <property type="molecule type" value="Genomic_DNA"/>
</dbReference>
<feature type="transmembrane region" description="Helical" evidence="1">
    <location>
        <begin position="290"/>
        <end position="320"/>
    </location>
</feature>
<evidence type="ECO:0000313" key="3">
    <source>
        <dbReference type="Proteomes" id="UP001235840"/>
    </source>
</evidence>
<gene>
    <name evidence="2" type="ORF">J2S11_002909</name>
</gene>
<accession>A0ABT9W176</accession>
<feature type="transmembrane region" description="Helical" evidence="1">
    <location>
        <begin position="332"/>
        <end position="351"/>
    </location>
</feature>
<feature type="transmembrane region" description="Helical" evidence="1">
    <location>
        <begin position="139"/>
        <end position="161"/>
    </location>
</feature>
<comment type="caution">
    <text evidence="2">The sequence shown here is derived from an EMBL/GenBank/DDBJ whole genome shotgun (WGS) entry which is preliminary data.</text>
</comment>
<organism evidence="2 3">
    <name type="scientific">Caldalkalibacillus horti</name>
    <dbReference type="NCBI Taxonomy" id="77523"/>
    <lineage>
        <taxon>Bacteria</taxon>
        <taxon>Bacillati</taxon>
        <taxon>Bacillota</taxon>
        <taxon>Bacilli</taxon>
        <taxon>Bacillales</taxon>
        <taxon>Bacillaceae</taxon>
        <taxon>Caldalkalibacillus</taxon>
    </lineage>
</organism>
<feature type="transmembrane region" description="Helical" evidence="1">
    <location>
        <begin position="185"/>
        <end position="202"/>
    </location>
</feature>
<keyword evidence="1" id="KW-1133">Transmembrane helix</keyword>
<keyword evidence="1" id="KW-0812">Transmembrane</keyword>
<feature type="transmembrane region" description="Helical" evidence="1">
    <location>
        <begin position="208"/>
        <end position="229"/>
    </location>
</feature>
<evidence type="ECO:0000256" key="1">
    <source>
        <dbReference type="SAM" id="Phobius"/>
    </source>
</evidence>
<name>A0ABT9W176_9BACI</name>
<reference evidence="2 3" key="1">
    <citation type="submission" date="2023-07" db="EMBL/GenBank/DDBJ databases">
        <title>Genomic Encyclopedia of Type Strains, Phase IV (KMG-IV): sequencing the most valuable type-strain genomes for metagenomic binning, comparative biology and taxonomic classification.</title>
        <authorList>
            <person name="Goeker M."/>
        </authorList>
    </citation>
    <scope>NUCLEOTIDE SEQUENCE [LARGE SCALE GENOMIC DNA]</scope>
    <source>
        <strain evidence="2 3">DSM 12751</strain>
    </source>
</reference>
<feature type="transmembrane region" description="Helical" evidence="1">
    <location>
        <begin position="250"/>
        <end position="270"/>
    </location>
</feature>
<keyword evidence="3" id="KW-1185">Reference proteome</keyword>
<feature type="transmembrane region" description="Helical" evidence="1">
    <location>
        <begin position="71"/>
        <end position="90"/>
    </location>
</feature>
<dbReference type="Proteomes" id="UP001235840">
    <property type="component" value="Unassembled WGS sequence"/>
</dbReference>
<keyword evidence="1" id="KW-0472">Membrane</keyword>
<feature type="transmembrane region" description="Helical" evidence="1">
    <location>
        <begin position="18"/>
        <end position="42"/>
    </location>
</feature>
<dbReference type="RefSeq" id="WP_343834667.1">
    <property type="nucleotide sequence ID" value="NZ_BAAADK010000030.1"/>
</dbReference>
<evidence type="ECO:0000313" key="2">
    <source>
        <dbReference type="EMBL" id="MDQ0166992.1"/>
    </source>
</evidence>
<feature type="transmembrane region" description="Helical" evidence="1">
    <location>
        <begin position="371"/>
        <end position="390"/>
    </location>
</feature>
<feature type="transmembrane region" description="Helical" evidence="1">
    <location>
        <begin position="111"/>
        <end position="133"/>
    </location>
</feature>